<feature type="compositionally biased region" description="Low complexity" evidence="1">
    <location>
        <begin position="230"/>
        <end position="243"/>
    </location>
</feature>
<protein>
    <submittedName>
        <fullName evidence="2">Uncharacterized protein</fullName>
    </submittedName>
</protein>
<evidence type="ECO:0000256" key="1">
    <source>
        <dbReference type="SAM" id="MobiDB-lite"/>
    </source>
</evidence>
<dbReference type="Gene3D" id="3.40.50.620">
    <property type="entry name" value="HUPs"/>
    <property type="match status" value="1"/>
</dbReference>
<dbReference type="AlphaFoldDB" id="A0AAV0MZA6"/>
<organism evidence="2 3">
    <name type="scientific">Linum tenue</name>
    <dbReference type="NCBI Taxonomy" id="586396"/>
    <lineage>
        <taxon>Eukaryota</taxon>
        <taxon>Viridiplantae</taxon>
        <taxon>Streptophyta</taxon>
        <taxon>Embryophyta</taxon>
        <taxon>Tracheophyta</taxon>
        <taxon>Spermatophyta</taxon>
        <taxon>Magnoliopsida</taxon>
        <taxon>eudicotyledons</taxon>
        <taxon>Gunneridae</taxon>
        <taxon>Pentapetalae</taxon>
        <taxon>rosids</taxon>
        <taxon>fabids</taxon>
        <taxon>Malpighiales</taxon>
        <taxon>Linaceae</taxon>
        <taxon>Linum</taxon>
    </lineage>
</organism>
<dbReference type="PANTHER" id="PTHR47382:SF1">
    <property type="entry name" value="USPA DOMAIN-CONTAINING PROTEIN"/>
    <property type="match status" value="1"/>
</dbReference>
<sequence length="262" mass="29287">MEELTEATNNNNGSSSSSSFHYRKSRVMSSEIVEIVELEENTVSVGRSCSSGVDGNGDVYVGVGRDDLDAVKWAVDHISPGARLFLVHVFPPIHYISTPVGRLSKNQLSKDQLRFYIKEENNRRRSLLQKYIRLCDDAKVPVDTMLLESSEIGKAIVELIPVLNITNLVLGTKLLPRPRRLIKKVGKAEYVKKNAPDYCQVTVVHQGKAIDLLHWEETRKQPTGARKNSRSASSSSRIQRVASMASPDRKFFQCACFSGKSH</sequence>
<evidence type="ECO:0000313" key="2">
    <source>
        <dbReference type="EMBL" id="CAI0451550.1"/>
    </source>
</evidence>
<feature type="region of interest" description="Disordered" evidence="1">
    <location>
        <begin position="1"/>
        <end position="20"/>
    </location>
</feature>
<gene>
    <name evidence="2" type="ORF">LITE_LOCUS30906</name>
</gene>
<evidence type="ECO:0000313" key="3">
    <source>
        <dbReference type="Proteomes" id="UP001154282"/>
    </source>
</evidence>
<feature type="region of interest" description="Disordered" evidence="1">
    <location>
        <begin position="220"/>
        <end position="244"/>
    </location>
</feature>
<comment type="caution">
    <text evidence="2">The sequence shown here is derived from an EMBL/GenBank/DDBJ whole genome shotgun (WGS) entry which is preliminary data.</text>
</comment>
<dbReference type="CDD" id="cd01989">
    <property type="entry name" value="USP_STK_Ubox_N"/>
    <property type="match status" value="1"/>
</dbReference>
<dbReference type="PANTHER" id="PTHR47382">
    <property type="entry name" value="U-BOX DOMAIN-CONTAINING PROTEIN 52-LIKE"/>
    <property type="match status" value="1"/>
</dbReference>
<keyword evidence="3" id="KW-1185">Reference proteome</keyword>
<reference evidence="2" key="1">
    <citation type="submission" date="2022-08" db="EMBL/GenBank/DDBJ databases">
        <authorList>
            <person name="Gutierrez-Valencia J."/>
        </authorList>
    </citation>
    <scope>NUCLEOTIDE SEQUENCE</scope>
</reference>
<dbReference type="Proteomes" id="UP001154282">
    <property type="component" value="Unassembled WGS sequence"/>
</dbReference>
<accession>A0AAV0MZA6</accession>
<name>A0AAV0MZA6_9ROSI</name>
<dbReference type="InterPro" id="IPR014729">
    <property type="entry name" value="Rossmann-like_a/b/a_fold"/>
</dbReference>
<feature type="compositionally biased region" description="Low complexity" evidence="1">
    <location>
        <begin position="9"/>
        <end position="19"/>
    </location>
</feature>
<dbReference type="SUPFAM" id="SSF52402">
    <property type="entry name" value="Adenine nucleotide alpha hydrolases-like"/>
    <property type="match status" value="1"/>
</dbReference>
<dbReference type="EMBL" id="CAMGYJ010000007">
    <property type="protein sequence ID" value="CAI0451550.1"/>
    <property type="molecule type" value="Genomic_DNA"/>
</dbReference>
<proteinExistence type="predicted"/>